<evidence type="ECO:0000259" key="2">
    <source>
        <dbReference type="Pfam" id="PF00582"/>
    </source>
</evidence>
<feature type="domain" description="UspA" evidence="2">
    <location>
        <begin position="1"/>
        <end position="142"/>
    </location>
</feature>
<dbReference type="InterPro" id="IPR006016">
    <property type="entry name" value="UspA"/>
</dbReference>
<dbReference type="Pfam" id="PF00582">
    <property type="entry name" value="Usp"/>
    <property type="match status" value="2"/>
</dbReference>
<dbReference type="Proteomes" id="UP000461162">
    <property type="component" value="Unassembled WGS sequence"/>
</dbReference>
<dbReference type="CDD" id="cd00293">
    <property type="entry name" value="USP-like"/>
    <property type="match status" value="2"/>
</dbReference>
<evidence type="ECO:0000313" key="3">
    <source>
        <dbReference type="EMBL" id="MUM78749.1"/>
    </source>
</evidence>
<reference evidence="3 4" key="1">
    <citation type="submission" date="2019-11" db="EMBL/GenBank/DDBJ databases">
        <title>Pseudodesulfovibrio alkaliphilus, sp. nov., an alkaliphilic sulfate-reducing bacteria from mud volcano of Taman peninsula, Russia.</title>
        <authorList>
            <person name="Frolova A."/>
            <person name="Merkel A.Y."/>
            <person name="Slobodkin A.I."/>
        </authorList>
    </citation>
    <scope>NUCLEOTIDE SEQUENCE [LARGE SCALE GENOMIC DNA]</scope>
    <source>
        <strain evidence="3 4">F-1</strain>
    </source>
</reference>
<dbReference type="SUPFAM" id="SSF52402">
    <property type="entry name" value="Adenine nucleotide alpha hydrolases-like"/>
    <property type="match status" value="2"/>
</dbReference>
<feature type="domain" description="UspA" evidence="2">
    <location>
        <begin position="153"/>
        <end position="288"/>
    </location>
</feature>
<protein>
    <submittedName>
        <fullName evidence="3">Universal stress protein</fullName>
    </submittedName>
</protein>
<keyword evidence="4" id="KW-1185">Reference proteome</keyword>
<dbReference type="PANTHER" id="PTHR46268">
    <property type="entry name" value="STRESS RESPONSE PROTEIN NHAX"/>
    <property type="match status" value="1"/>
</dbReference>
<dbReference type="Gene3D" id="3.40.50.620">
    <property type="entry name" value="HUPs"/>
    <property type="match status" value="2"/>
</dbReference>
<accession>A0A7K1KRM4</accession>
<evidence type="ECO:0000313" key="4">
    <source>
        <dbReference type="Proteomes" id="UP000461162"/>
    </source>
</evidence>
<dbReference type="InterPro" id="IPR014729">
    <property type="entry name" value="Rossmann-like_a/b/a_fold"/>
</dbReference>
<gene>
    <name evidence="3" type="ORF">GKC30_14010</name>
</gene>
<dbReference type="PANTHER" id="PTHR46268:SF6">
    <property type="entry name" value="UNIVERSAL STRESS PROTEIN UP12"/>
    <property type="match status" value="1"/>
</dbReference>
<dbReference type="AlphaFoldDB" id="A0A7K1KRM4"/>
<evidence type="ECO:0000256" key="1">
    <source>
        <dbReference type="ARBA" id="ARBA00008791"/>
    </source>
</evidence>
<organism evidence="3 4">
    <name type="scientific">Pseudodesulfovibrio alkaliphilus</name>
    <dbReference type="NCBI Taxonomy" id="2661613"/>
    <lineage>
        <taxon>Bacteria</taxon>
        <taxon>Pseudomonadati</taxon>
        <taxon>Thermodesulfobacteriota</taxon>
        <taxon>Desulfovibrionia</taxon>
        <taxon>Desulfovibrionales</taxon>
        <taxon>Desulfovibrionaceae</taxon>
    </lineage>
</organism>
<sequence>MFKKILLAATPQIGIGTAPRAAFDLARRHGSDLVLYHALPICCDPWSSFEEVIPTEQLVESARRKIAELYADDLKDIPNHTIRVVTGAAQEHLLKIIHTEGVDLVVMGHHRSGMVRPDRMWGVVDTTIRKVCANVFCPVMVVTDEDPKVSDVKRIVMATDFSTPSDSALCYAIQVARTYDAHLDIFHVIDIGQNCPNPEYYMQDMNVFIDRIKDRMERRYSKALTGISHSFECWEGVPYAEIIKHARWNRADLVIMAQYSSSEELTKSFIGSTVIQVALSPGCPSLIVNYRARVCM</sequence>
<dbReference type="RefSeq" id="WP_155935602.1">
    <property type="nucleotide sequence ID" value="NZ_WODC01000012.1"/>
</dbReference>
<comment type="caution">
    <text evidence="3">The sequence shown here is derived from an EMBL/GenBank/DDBJ whole genome shotgun (WGS) entry which is preliminary data.</text>
</comment>
<proteinExistence type="inferred from homology"/>
<dbReference type="EMBL" id="WODC01000012">
    <property type="protein sequence ID" value="MUM78749.1"/>
    <property type="molecule type" value="Genomic_DNA"/>
</dbReference>
<comment type="similarity">
    <text evidence="1">Belongs to the universal stress protein A family.</text>
</comment>
<name>A0A7K1KRM4_9BACT</name>